<accession>A0A5D0XS84</accession>
<keyword evidence="2" id="KW-0472">Membrane</keyword>
<protein>
    <submittedName>
        <fullName evidence="3">Uncharacterized protein</fullName>
    </submittedName>
</protein>
<organism evidence="3 4">
    <name type="scientific">Arthrobacter echini</name>
    <dbReference type="NCBI Taxonomy" id="1529066"/>
    <lineage>
        <taxon>Bacteria</taxon>
        <taxon>Bacillati</taxon>
        <taxon>Actinomycetota</taxon>
        <taxon>Actinomycetes</taxon>
        <taxon>Micrococcales</taxon>
        <taxon>Micrococcaceae</taxon>
        <taxon>Arthrobacter</taxon>
    </lineage>
</organism>
<feature type="region of interest" description="Disordered" evidence="1">
    <location>
        <begin position="52"/>
        <end position="79"/>
    </location>
</feature>
<name>A0A5D0XS84_9MICC</name>
<dbReference type="OrthoDB" id="4948465at2"/>
<keyword evidence="2" id="KW-1133">Transmembrane helix</keyword>
<keyword evidence="4" id="KW-1185">Reference proteome</keyword>
<evidence type="ECO:0000313" key="4">
    <source>
        <dbReference type="Proteomes" id="UP000323410"/>
    </source>
</evidence>
<dbReference type="EMBL" id="VSLD01000002">
    <property type="protein sequence ID" value="TYC99576.1"/>
    <property type="molecule type" value="Genomic_DNA"/>
</dbReference>
<dbReference type="Proteomes" id="UP000323410">
    <property type="component" value="Unassembled WGS sequence"/>
</dbReference>
<evidence type="ECO:0000256" key="1">
    <source>
        <dbReference type="SAM" id="MobiDB-lite"/>
    </source>
</evidence>
<dbReference type="RefSeq" id="WP_148600395.1">
    <property type="nucleotide sequence ID" value="NZ_VSLD01000002.1"/>
</dbReference>
<reference evidence="3 4" key="1">
    <citation type="submission" date="2019-08" db="EMBL/GenBank/DDBJ databases">
        <title>Genone of Arthrobacter echini P9.</title>
        <authorList>
            <person name="Bowman J.P."/>
        </authorList>
    </citation>
    <scope>NUCLEOTIDE SEQUENCE [LARGE SCALE GENOMIC DNA]</scope>
    <source>
        <strain evidence="3 4">P9</strain>
    </source>
</reference>
<sequence>MNAFFAFATEFWWLVFPLSGLWFAFGSSWSEATERRHRRKVEIYRLKHPGAAPAPIEQRREPSGKKSGRKTADRSGTDRAVRVVEAMHDDVDRRWLSYELDAAKLIDYPTMTDVREPLTVAFLRAKREADALRPQDAADLDAEDLVAYRAAVTSYGVAFQVAETEARRVRASGFTAEERARLDTARKLVTVAVDDAATAAERQSAYRRARRELDGLIVLPEATIDSLEQSVAGAIGPRRGSSPA</sequence>
<comment type="caution">
    <text evidence="3">The sequence shown here is derived from an EMBL/GenBank/DDBJ whole genome shotgun (WGS) entry which is preliminary data.</text>
</comment>
<dbReference type="AlphaFoldDB" id="A0A5D0XS84"/>
<gene>
    <name evidence="3" type="ORF">FQ377_06400</name>
</gene>
<evidence type="ECO:0000313" key="3">
    <source>
        <dbReference type="EMBL" id="TYC99576.1"/>
    </source>
</evidence>
<keyword evidence="2" id="KW-0812">Transmembrane</keyword>
<evidence type="ECO:0000256" key="2">
    <source>
        <dbReference type="SAM" id="Phobius"/>
    </source>
</evidence>
<proteinExistence type="predicted"/>
<feature type="transmembrane region" description="Helical" evidence="2">
    <location>
        <begin position="12"/>
        <end position="30"/>
    </location>
</feature>
<feature type="compositionally biased region" description="Basic and acidic residues" evidence="1">
    <location>
        <begin position="57"/>
        <end position="79"/>
    </location>
</feature>